<comment type="pathway">
    <text evidence="18">Bacterial outer membrane biogenesis; LPS lipid A biosynthesis.</text>
</comment>
<feature type="binding site" evidence="18">
    <location>
        <position position="227"/>
    </location>
    <ligand>
        <name>Mg(2+)</name>
        <dbReference type="ChEBI" id="CHEBI:18420"/>
    </ligand>
</feature>
<keyword evidence="10 18" id="KW-0133">Cell shape</keyword>
<dbReference type="PANTHER" id="PTHR43584">
    <property type="entry name" value="NUCLEOTIDYL TRANSFERASE"/>
    <property type="match status" value="1"/>
</dbReference>
<dbReference type="GO" id="GO:0006048">
    <property type="term" value="P:UDP-N-acetylglucosamine biosynthetic process"/>
    <property type="evidence" value="ECO:0007669"/>
    <property type="project" value="InterPro"/>
</dbReference>
<feature type="region of interest" description="Pyrophosphorylase" evidence="18">
    <location>
        <begin position="1"/>
        <end position="229"/>
    </location>
</feature>
<dbReference type="InterPro" id="IPR018357">
    <property type="entry name" value="Hexapep_transf_CS"/>
</dbReference>
<comment type="caution">
    <text evidence="18">Lacks conserved residue(s) required for the propagation of feature annotation.</text>
</comment>
<feature type="domain" description="Mannose-1-phosphate guanyltransferase C-terminal" evidence="20">
    <location>
        <begin position="260"/>
        <end position="338"/>
    </location>
</feature>
<dbReference type="GO" id="GO:0003977">
    <property type="term" value="F:UDP-N-acetylglucosamine diphosphorylase activity"/>
    <property type="evidence" value="ECO:0007669"/>
    <property type="project" value="UniProtKB-UniRule"/>
</dbReference>
<evidence type="ECO:0000256" key="16">
    <source>
        <dbReference type="ARBA" id="ARBA00048493"/>
    </source>
</evidence>
<feature type="binding site" evidence="18">
    <location>
        <position position="140"/>
    </location>
    <ligand>
        <name>UDP-N-acetyl-alpha-D-glucosamine</name>
        <dbReference type="ChEBI" id="CHEBI:57705"/>
    </ligand>
</feature>
<dbReference type="CDD" id="cd02540">
    <property type="entry name" value="GT2_GlmU_N_bac"/>
    <property type="match status" value="1"/>
</dbReference>
<dbReference type="GO" id="GO:0000902">
    <property type="term" value="P:cell morphogenesis"/>
    <property type="evidence" value="ECO:0007669"/>
    <property type="project" value="UniProtKB-UniRule"/>
</dbReference>
<dbReference type="Pfam" id="PF25087">
    <property type="entry name" value="GMPPB_C"/>
    <property type="match status" value="1"/>
</dbReference>
<evidence type="ECO:0000256" key="7">
    <source>
        <dbReference type="ARBA" id="ARBA00022723"/>
    </source>
</evidence>
<dbReference type="SUPFAM" id="SSF51161">
    <property type="entry name" value="Trimeric LpxA-like enzymes"/>
    <property type="match status" value="1"/>
</dbReference>
<gene>
    <name evidence="18 21" type="primary">glmU</name>
    <name evidence="21" type="ORF">ISQ61_02030</name>
</gene>
<evidence type="ECO:0000313" key="21">
    <source>
        <dbReference type="EMBL" id="MBL6820008.1"/>
    </source>
</evidence>
<feature type="binding site" evidence="18">
    <location>
        <position position="405"/>
    </location>
    <ligand>
        <name>acetyl-CoA</name>
        <dbReference type="ChEBI" id="CHEBI:57288"/>
    </ligand>
</feature>
<comment type="subunit">
    <text evidence="18">Homotrimer.</text>
</comment>
<dbReference type="GO" id="GO:0016020">
    <property type="term" value="C:membrane"/>
    <property type="evidence" value="ECO:0007669"/>
    <property type="project" value="GOC"/>
</dbReference>
<evidence type="ECO:0000256" key="12">
    <source>
        <dbReference type="ARBA" id="ARBA00023268"/>
    </source>
</evidence>
<comment type="subcellular location">
    <subcellularLocation>
        <location evidence="1 18">Cytoplasm</location>
    </subcellularLocation>
</comment>
<comment type="function">
    <text evidence="17 18">Catalyzes the last two sequential reactions in the de novo biosynthetic pathway for UDP-N-acetylglucosamine (UDP-GlcNAc). The C-terminal domain catalyzes the transfer of acetyl group from acetyl coenzyme A to glucosamine-1-phosphate (GlcN-1-P) to produce N-acetylglucosamine-1-phosphate (GlcNAc-1-P), which is converted into UDP-GlcNAc by the transfer of uridine 5-monophosphate (from uridine 5-triphosphate), a reaction catalyzed by the N-terminal domain.</text>
</comment>
<evidence type="ECO:0000256" key="2">
    <source>
        <dbReference type="ARBA" id="ARBA00007707"/>
    </source>
</evidence>
<keyword evidence="8 18" id="KW-0677">Repeat</keyword>
<keyword evidence="6 18" id="KW-0548">Nucleotidyltransferase</keyword>
<dbReference type="CDD" id="cd03353">
    <property type="entry name" value="LbH_GlmU_C"/>
    <property type="match status" value="1"/>
</dbReference>
<comment type="pathway">
    <text evidence="18">Nucleotide-sugar biosynthesis; UDP-N-acetyl-alpha-D-glucosamine biosynthesis; UDP-N-acetyl-alpha-D-glucosamine from N-acetyl-alpha-D-glucosamine 1-phosphate: step 1/1.</text>
</comment>
<keyword evidence="5 18" id="KW-0808">Transferase</keyword>
<feature type="binding site" evidence="18">
    <location>
        <position position="105"/>
    </location>
    <ligand>
        <name>Mg(2+)</name>
        <dbReference type="ChEBI" id="CHEBI:18420"/>
    </ligand>
</feature>
<evidence type="ECO:0000313" key="22">
    <source>
        <dbReference type="Proteomes" id="UP000704935"/>
    </source>
</evidence>
<comment type="cofactor">
    <cofactor evidence="18">
        <name>Mg(2+)</name>
        <dbReference type="ChEBI" id="CHEBI:18420"/>
    </cofactor>
    <text evidence="18">Binds 1 Mg(2+) ion per subunit.</text>
</comment>
<dbReference type="EC" id="2.7.7.23" evidence="18"/>
<dbReference type="GO" id="GO:0000287">
    <property type="term" value="F:magnesium ion binding"/>
    <property type="evidence" value="ECO:0007669"/>
    <property type="project" value="UniProtKB-UniRule"/>
</dbReference>
<evidence type="ECO:0000256" key="18">
    <source>
        <dbReference type="HAMAP-Rule" id="MF_01631"/>
    </source>
</evidence>
<keyword evidence="12 18" id="KW-0511">Multifunctional enzyme</keyword>
<dbReference type="GO" id="GO:0071555">
    <property type="term" value="P:cell wall organization"/>
    <property type="evidence" value="ECO:0007669"/>
    <property type="project" value="UniProtKB-KW"/>
</dbReference>
<dbReference type="EMBL" id="JADHQA010000005">
    <property type="protein sequence ID" value="MBL6820008.1"/>
    <property type="molecule type" value="Genomic_DNA"/>
</dbReference>
<evidence type="ECO:0000256" key="14">
    <source>
        <dbReference type="ARBA" id="ARBA00023316"/>
    </source>
</evidence>
<feature type="region of interest" description="Linker" evidence="18">
    <location>
        <begin position="230"/>
        <end position="250"/>
    </location>
</feature>
<dbReference type="InterPro" id="IPR038009">
    <property type="entry name" value="GlmU_C_LbH"/>
</dbReference>
<feature type="binding site" evidence="18">
    <location>
        <position position="366"/>
    </location>
    <ligand>
        <name>UDP-N-acetyl-alpha-D-glucosamine</name>
        <dbReference type="ChEBI" id="CHEBI:57705"/>
    </ligand>
</feature>
<dbReference type="EC" id="2.3.1.157" evidence="18"/>
<feature type="binding site" evidence="18">
    <location>
        <position position="227"/>
    </location>
    <ligand>
        <name>UDP-N-acetyl-alpha-D-glucosamine</name>
        <dbReference type="ChEBI" id="CHEBI:57705"/>
    </ligand>
</feature>
<dbReference type="InterPro" id="IPR025877">
    <property type="entry name" value="MobA-like_NTP_Trfase"/>
</dbReference>
<feature type="binding site" evidence="18">
    <location>
        <position position="440"/>
    </location>
    <ligand>
        <name>acetyl-CoA</name>
        <dbReference type="ChEBI" id="CHEBI:57288"/>
    </ligand>
</feature>
<comment type="catalytic activity">
    <reaction evidence="15 18">
        <text>alpha-D-glucosamine 1-phosphate + acetyl-CoA = N-acetyl-alpha-D-glucosamine 1-phosphate + CoA + H(+)</text>
        <dbReference type="Rhea" id="RHEA:13725"/>
        <dbReference type="ChEBI" id="CHEBI:15378"/>
        <dbReference type="ChEBI" id="CHEBI:57287"/>
        <dbReference type="ChEBI" id="CHEBI:57288"/>
        <dbReference type="ChEBI" id="CHEBI:57776"/>
        <dbReference type="ChEBI" id="CHEBI:58516"/>
        <dbReference type="EC" id="2.3.1.157"/>
    </reaction>
</comment>
<comment type="catalytic activity">
    <reaction evidence="16 18">
        <text>N-acetyl-alpha-D-glucosamine 1-phosphate + UTP + H(+) = UDP-N-acetyl-alpha-D-glucosamine + diphosphate</text>
        <dbReference type="Rhea" id="RHEA:13509"/>
        <dbReference type="ChEBI" id="CHEBI:15378"/>
        <dbReference type="ChEBI" id="CHEBI:33019"/>
        <dbReference type="ChEBI" id="CHEBI:46398"/>
        <dbReference type="ChEBI" id="CHEBI:57705"/>
        <dbReference type="ChEBI" id="CHEBI:57776"/>
        <dbReference type="EC" id="2.7.7.23"/>
    </reaction>
</comment>
<dbReference type="PANTHER" id="PTHR43584:SF3">
    <property type="entry name" value="BIFUNCTIONAL PROTEIN GLMU"/>
    <property type="match status" value="1"/>
</dbReference>
<evidence type="ECO:0000256" key="15">
    <source>
        <dbReference type="ARBA" id="ARBA00048247"/>
    </source>
</evidence>
<organism evidence="21 22">
    <name type="scientific">SAR86 cluster bacterium</name>
    <dbReference type="NCBI Taxonomy" id="2030880"/>
    <lineage>
        <taxon>Bacteria</taxon>
        <taxon>Pseudomonadati</taxon>
        <taxon>Pseudomonadota</taxon>
        <taxon>Gammaproteobacteria</taxon>
        <taxon>SAR86 cluster</taxon>
    </lineage>
</organism>
<comment type="caution">
    <text evidence="21">The sequence shown here is derived from an EMBL/GenBank/DDBJ whole genome shotgun (WGS) entry which is preliminary data.</text>
</comment>
<keyword evidence="13 18" id="KW-0012">Acyltransferase</keyword>
<proteinExistence type="inferred from homology"/>
<dbReference type="InterPro" id="IPR029044">
    <property type="entry name" value="Nucleotide-diphossugar_trans"/>
</dbReference>
<evidence type="ECO:0000259" key="19">
    <source>
        <dbReference type="Pfam" id="PF12804"/>
    </source>
</evidence>
<accession>A0A937IF62</accession>
<dbReference type="GO" id="GO:0005737">
    <property type="term" value="C:cytoplasm"/>
    <property type="evidence" value="ECO:0007669"/>
    <property type="project" value="UniProtKB-SubCell"/>
</dbReference>
<comment type="similarity">
    <text evidence="2 18">In the C-terminal section; belongs to the transferase hexapeptide repeat family.</text>
</comment>
<keyword evidence="9 18" id="KW-0460">Magnesium</keyword>
<evidence type="ECO:0000256" key="5">
    <source>
        <dbReference type="ARBA" id="ARBA00022679"/>
    </source>
</evidence>
<evidence type="ECO:0000256" key="6">
    <source>
        <dbReference type="ARBA" id="ARBA00022695"/>
    </source>
</evidence>
<evidence type="ECO:0000256" key="11">
    <source>
        <dbReference type="ARBA" id="ARBA00022984"/>
    </source>
</evidence>
<dbReference type="GO" id="GO:0009245">
    <property type="term" value="P:lipid A biosynthetic process"/>
    <property type="evidence" value="ECO:0007669"/>
    <property type="project" value="UniProtKB-UniRule"/>
</dbReference>
<feature type="binding site" evidence="18">
    <location>
        <position position="351"/>
    </location>
    <ligand>
        <name>UDP-N-acetyl-alpha-D-glucosamine</name>
        <dbReference type="ChEBI" id="CHEBI:57705"/>
    </ligand>
</feature>
<dbReference type="GO" id="GO:0008360">
    <property type="term" value="P:regulation of cell shape"/>
    <property type="evidence" value="ECO:0007669"/>
    <property type="project" value="UniProtKB-KW"/>
</dbReference>
<feature type="domain" description="MobA-like NTP transferase" evidence="19">
    <location>
        <begin position="5"/>
        <end position="127"/>
    </location>
</feature>
<dbReference type="InterPro" id="IPR001451">
    <property type="entry name" value="Hexapep"/>
</dbReference>
<evidence type="ECO:0000256" key="4">
    <source>
        <dbReference type="ARBA" id="ARBA00022490"/>
    </source>
</evidence>
<feature type="binding site" evidence="18">
    <location>
        <begin position="386"/>
        <end position="387"/>
    </location>
    <ligand>
        <name>acetyl-CoA</name>
        <dbReference type="ChEBI" id="CHEBI:57288"/>
    </ligand>
</feature>
<comment type="similarity">
    <text evidence="3 18">In the N-terminal section; belongs to the N-acetylglucosamine-1-phosphate uridyltransferase family.</text>
</comment>
<evidence type="ECO:0000256" key="3">
    <source>
        <dbReference type="ARBA" id="ARBA00007947"/>
    </source>
</evidence>
<dbReference type="PROSITE" id="PS00101">
    <property type="entry name" value="HEXAPEP_TRANSFERASES"/>
    <property type="match status" value="1"/>
</dbReference>
<dbReference type="InterPro" id="IPR056729">
    <property type="entry name" value="GMPPB_C"/>
</dbReference>
<evidence type="ECO:0000256" key="17">
    <source>
        <dbReference type="ARBA" id="ARBA00049628"/>
    </source>
</evidence>
<feature type="binding site" evidence="18">
    <location>
        <position position="333"/>
    </location>
    <ligand>
        <name>UDP-N-acetyl-alpha-D-glucosamine</name>
        <dbReference type="ChEBI" id="CHEBI:57705"/>
    </ligand>
</feature>
<feature type="region of interest" description="N-acetyltransferase" evidence="18">
    <location>
        <begin position="251"/>
        <end position="452"/>
    </location>
</feature>
<evidence type="ECO:0000256" key="10">
    <source>
        <dbReference type="ARBA" id="ARBA00022960"/>
    </source>
</evidence>
<dbReference type="InterPro" id="IPR011004">
    <property type="entry name" value="Trimer_LpxA-like_sf"/>
</dbReference>
<feature type="binding site" evidence="18">
    <location>
        <position position="423"/>
    </location>
    <ligand>
        <name>acetyl-CoA</name>
        <dbReference type="ChEBI" id="CHEBI:57288"/>
    </ligand>
</feature>
<evidence type="ECO:0000256" key="9">
    <source>
        <dbReference type="ARBA" id="ARBA00022842"/>
    </source>
</evidence>
<feature type="binding site" evidence="18">
    <location>
        <begin position="81"/>
        <end position="82"/>
    </location>
    <ligand>
        <name>UDP-N-acetyl-alpha-D-glucosamine</name>
        <dbReference type="ChEBI" id="CHEBI:57705"/>
    </ligand>
</feature>
<dbReference type="NCBIfam" id="TIGR01173">
    <property type="entry name" value="glmU"/>
    <property type="match status" value="1"/>
</dbReference>
<evidence type="ECO:0000256" key="1">
    <source>
        <dbReference type="ARBA" id="ARBA00004496"/>
    </source>
</evidence>
<dbReference type="Pfam" id="PF00132">
    <property type="entry name" value="Hexapep"/>
    <property type="match status" value="1"/>
</dbReference>
<comment type="pathway">
    <text evidence="18">Nucleotide-sugar biosynthesis; UDP-N-acetyl-alpha-D-glucosamine biosynthesis; N-acetyl-alpha-D-glucosamine 1-phosphate from alpha-D-glucosamine 6-phosphate (route II): step 2/2.</text>
</comment>
<dbReference type="AlphaFoldDB" id="A0A937IF62"/>
<evidence type="ECO:0000256" key="13">
    <source>
        <dbReference type="ARBA" id="ARBA00023315"/>
    </source>
</evidence>
<feature type="binding site" evidence="18">
    <location>
        <position position="22"/>
    </location>
    <ligand>
        <name>UDP-N-acetyl-alpha-D-glucosamine</name>
        <dbReference type="ChEBI" id="CHEBI:57705"/>
    </ligand>
</feature>
<dbReference type="Gene3D" id="3.90.550.10">
    <property type="entry name" value="Spore Coat Polysaccharide Biosynthesis Protein SpsA, Chain A"/>
    <property type="match status" value="1"/>
</dbReference>
<reference evidence="21" key="1">
    <citation type="submission" date="2020-10" db="EMBL/GenBank/DDBJ databases">
        <title>Microbiome of the Black Sea water column analyzed by genome centric metagenomics.</title>
        <authorList>
            <person name="Cabello-Yeves P.J."/>
            <person name="Callieri C."/>
            <person name="Picazo A."/>
            <person name="Mehrshad M."/>
            <person name="Haro-Moreno J.M."/>
            <person name="Roda-Garcia J."/>
            <person name="Dzembekova N."/>
            <person name="Slabakova V."/>
            <person name="Slabakova N."/>
            <person name="Moncheva S."/>
            <person name="Rodriguez-Valera F."/>
        </authorList>
    </citation>
    <scope>NUCLEOTIDE SEQUENCE</scope>
    <source>
        <strain evidence="21">BS307-5m-G47</strain>
    </source>
</reference>
<dbReference type="InterPro" id="IPR050065">
    <property type="entry name" value="GlmU-like"/>
</dbReference>
<dbReference type="Proteomes" id="UP000704935">
    <property type="component" value="Unassembled WGS sequence"/>
</dbReference>
<protein>
    <recommendedName>
        <fullName evidence="18">Bifunctional protein GlmU</fullName>
    </recommendedName>
    <domain>
        <recommendedName>
            <fullName evidence="18">UDP-N-acetylglucosamine pyrophosphorylase</fullName>
            <ecNumber evidence="18">2.7.7.23</ecNumber>
        </recommendedName>
        <alternativeName>
            <fullName evidence="18">N-acetylglucosamine-1-phosphate uridyltransferase</fullName>
        </alternativeName>
    </domain>
    <domain>
        <recommendedName>
            <fullName evidence="18">Glucosamine-1-phosphate N-acetyltransferase</fullName>
            <ecNumber evidence="18">2.3.1.157</ecNumber>
        </recommendedName>
    </domain>
</protein>
<keyword evidence="4 18" id="KW-0963">Cytoplasm</keyword>
<dbReference type="SUPFAM" id="SSF53448">
    <property type="entry name" value="Nucleotide-diphospho-sugar transferases"/>
    <property type="match status" value="1"/>
</dbReference>
<dbReference type="HAMAP" id="MF_01631">
    <property type="entry name" value="GlmU"/>
    <property type="match status" value="1"/>
</dbReference>
<feature type="active site" description="Proton acceptor" evidence="18">
    <location>
        <position position="363"/>
    </location>
</feature>
<name>A0A937IF62_9GAMM</name>
<dbReference type="Gene3D" id="2.160.10.10">
    <property type="entry name" value="Hexapeptide repeat proteins"/>
    <property type="match status" value="1"/>
</dbReference>
<feature type="binding site" evidence="18">
    <location>
        <position position="377"/>
    </location>
    <ligand>
        <name>UDP-N-acetyl-alpha-D-glucosamine</name>
        <dbReference type="ChEBI" id="CHEBI:57705"/>
    </ligand>
</feature>
<dbReference type="Pfam" id="PF12804">
    <property type="entry name" value="NTP_transf_3"/>
    <property type="match status" value="1"/>
</dbReference>
<evidence type="ECO:0000256" key="8">
    <source>
        <dbReference type="ARBA" id="ARBA00022737"/>
    </source>
</evidence>
<keyword evidence="11 18" id="KW-0573">Peptidoglycan synthesis</keyword>
<feature type="binding site" evidence="18">
    <location>
        <begin position="8"/>
        <end position="11"/>
    </location>
    <ligand>
        <name>UDP-N-acetyl-alpha-D-glucosamine</name>
        <dbReference type="ChEBI" id="CHEBI:57705"/>
    </ligand>
</feature>
<feature type="binding site" evidence="18">
    <location>
        <position position="76"/>
    </location>
    <ligand>
        <name>UDP-N-acetyl-alpha-D-glucosamine</name>
        <dbReference type="ChEBI" id="CHEBI:57705"/>
    </ligand>
</feature>
<sequence length="452" mass="49413">MSLSVVLLAAGEGKRMKTTQPKPLVMLGDMPLVQHSLNTIKKLKPTQVLLVTGHKQDEVKKYVLENNFGDYIFCEQKERLGTGHAVKQAAPYLPDKGKTLILYSDVPLLTDKTAKKLIRSSARKKLSILTTILDNPKGYGRIIRSEKNELICIKEEIDALKNERKIKEIFSGIMVAENEFLKKGLKSLVRNNIAGEYYLTDLVEYAIKRDQRVGSHTTTADEVLGANNKSELGNLYKALVRINIKSAINKGTIFKDESTCYVEGDLTVGKDVRIGNNVTIKGSVRLGDGVVIESNALLSNVDIGANSTVKDFCSIEDSKIKSNVEVGPFARLRNGAVLDNSSKIGNFVEVKNSKIGTNAKANHHAYLGDAEIGIKTNIGAGTITCNYDGKNKNKTIIGDNVFVGSNSSLVAPLKIGKKSYIAAGSVITQDVPNNSLAFGRSRQSTKKNWKKK</sequence>
<keyword evidence="7 18" id="KW-0479">Metal-binding</keyword>
<dbReference type="GO" id="GO:0009252">
    <property type="term" value="P:peptidoglycan biosynthetic process"/>
    <property type="evidence" value="ECO:0007669"/>
    <property type="project" value="UniProtKB-UniRule"/>
</dbReference>
<keyword evidence="14 18" id="KW-0961">Cell wall biogenesis/degradation</keyword>
<dbReference type="InterPro" id="IPR005882">
    <property type="entry name" value="Bifunctional_GlmU"/>
</dbReference>
<dbReference type="GO" id="GO:0019134">
    <property type="term" value="F:glucosamine-1-phosphate N-acetyltransferase activity"/>
    <property type="evidence" value="ECO:0007669"/>
    <property type="project" value="UniProtKB-UniRule"/>
</dbReference>
<feature type="binding site" evidence="18">
    <location>
        <position position="380"/>
    </location>
    <ligand>
        <name>acetyl-CoA</name>
        <dbReference type="ChEBI" id="CHEBI:57288"/>
    </ligand>
</feature>
<feature type="binding site" evidence="18">
    <location>
        <position position="155"/>
    </location>
    <ligand>
        <name>UDP-N-acetyl-alpha-D-glucosamine</name>
        <dbReference type="ChEBI" id="CHEBI:57705"/>
    </ligand>
</feature>
<evidence type="ECO:0000259" key="20">
    <source>
        <dbReference type="Pfam" id="PF25087"/>
    </source>
</evidence>